<dbReference type="Pfam" id="PF02784">
    <property type="entry name" value="Orn_Arg_deC_N"/>
    <property type="match status" value="1"/>
</dbReference>
<comment type="pathway">
    <text evidence="5">Amine and polyamine biosynthesis; putrescine biosynthesis via L-ornithine pathway; putrescine from L-ornithine: step 1/1.</text>
</comment>
<feature type="active site" description="Proton donor" evidence="8">
    <location>
        <position position="323"/>
    </location>
</feature>
<evidence type="ECO:0000256" key="1">
    <source>
        <dbReference type="ARBA" id="ARBA00001933"/>
    </source>
</evidence>
<keyword evidence="11" id="KW-1185">Reference proteome</keyword>
<name>A0A2U2BQW2_9PROT</name>
<proteinExistence type="inferred from homology"/>
<dbReference type="SUPFAM" id="SSF51419">
    <property type="entry name" value="PLP-binding barrel"/>
    <property type="match status" value="1"/>
</dbReference>
<dbReference type="PROSITE" id="PS00878">
    <property type="entry name" value="ODR_DC_2_1"/>
    <property type="match status" value="1"/>
</dbReference>
<dbReference type="PANTHER" id="PTHR11482:SF6">
    <property type="entry name" value="ORNITHINE DECARBOXYLASE 1-RELATED"/>
    <property type="match status" value="1"/>
</dbReference>
<dbReference type="InterPro" id="IPR002433">
    <property type="entry name" value="Orn_de-COase"/>
</dbReference>
<evidence type="ECO:0000256" key="7">
    <source>
        <dbReference type="ARBA" id="ARBA00049127"/>
    </source>
</evidence>
<dbReference type="Gene3D" id="3.20.20.10">
    <property type="entry name" value="Alanine racemase"/>
    <property type="match status" value="1"/>
</dbReference>
<gene>
    <name evidence="10" type="ORF">DDZ18_13375</name>
</gene>
<comment type="similarity">
    <text evidence="2">Belongs to the Orn/Lys/Arg decarboxylase class-II family.</text>
</comment>
<dbReference type="RefSeq" id="WP_109253909.1">
    <property type="nucleotide sequence ID" value="NZ_QEXV01000007.1"/>
</dbReference>
<evidence type="ECO:0000256" key="4">
    <source>
        <dbReference type="ARBA" id="ARBA00023239"/>
    </source>
</evidence>
<dbReference type="InterPro" id="IPR029066">
    <property type="entry name" value="PLP-binding_barrel"/>
</dbReference>
<keyword evidence="4" id="KW-0456">Lyase</keyword>
<dbReference type="AlphaFoldDB" id="A0A2U2BQW2"/>
<comment type="cofactor">
    <cofactor evidence="1 8">
        <name>pyridoxal 5'-phosphate</name>
        <dbReference type="ChEBI" id="CHEBI:597326"/>
    </cofactor>
</comment>
<evidence type="ECO:0000256" key="5">
    <source>
        <dbReference type="ARBA" id="ARBA00034115"/>
    </source>
</evidence>
<feature type="modified residue" description="N6-(pyridoxal phosphate)lysine" evidence="8">
    <location>
        <position position="48"/>
    </location>
</feature>
<evidence type="ECO:0000256" key="6">
    <source>
        <dbReference type="ARBA" id="ARBA00034138"/>
    </source>
</evidence>
<protein>
    <recommendedName>
        <fullName evidence="6">ornithine decarboxylase</fullName>
        <ecNumber evidence="6">4.1.1.17</ecNumber>
    </recommendedName>
</protein>
<dbReference type="GO" id="GO:0004586">
    <property type="term" value="F:ornithine decarboxylase activity"/>
    <property type="evidence" value="ECO:0007669"/>
    <property type="project" value="UniProtKB-EC"/>
</dbReference>
<keyword evidence="3 8" id="KW-0663">Pyridoxal phosphate</keyword>
<evidence type="ECO:0000259" key="9">
    <source>
        <dbReference type="Pfam" id="PF02784"/>
    </source>
</evidence>
<dbReference type="CDD" id="cd00622">
    <property type="entry name" value="PLPDE_III_ODC"/>
    <property type="match status" value="1"/>
</dbReference>
<sequence>MSQDHTPLDLVRNRPVEGPVACARPDRLKVAADWFLENFPGEVLYAVKANPSSWVVDGLYAAGVRWFDVASTPEIEMIAARCPDAVMAFMHPVKSRKAIRTAYHDHGVRIFALDCEAELAKILEETGHADDLTLIVRLAVSNDGASLPLAGKFGATEFEAPDLIRAARAHAAELGVSFHVGSQCMTPSAYRAAMMECSRLIAKAGVTVDIVDVGGGFPSVYPGLTPPPLRDYIDAIESAFNEMMVLENADLWCEPGRALIAEAASVLARVELVKADAVHLNDGAYGCLFDLVHARWSYPMRVHRASGAPGAELAEFRLYGPTCDSIDSMPGAHLLPADLKEGDVIEFGMLGAYGTAMATRFNGFGDVETVTVSDFPWTSLYDDAAARTPAETGRVVAFRPRRRRHKLIRRRG</sequence>
<dbReference type="OrthoDB" id="9802147at2"/>
<dbReference type="GO" id="GO:0005737">
    <property type="term" value="C:cytoplasm"/>
    <property type="evidence" value="ECO:0007669"/>
    <property type="project" value="TreeGrafter"/>
</dbReference>
<evidence type="ECO:0000256" key="8">
    <source>
        <dbReference type="PIRSR" id="PIRSR600183-50"/>
    </source>
</evidence>
<dbReference type="PRINTS" id="PR01179">
    <property type="entry name" value="ODADCRBXLASE"/>
</dbReference>
<dbReference type="EMBL" id="QEXV01000007">
    <property type="protein sequence ID" value="PWE16407.1"/>
    <property type="molecule type" value="Genomic_DNA"/>
</dbReference>
<dbReference type="SUPFAM" id="SSF50621">
    <property type="entry name" value="Alanine racemase C-terminal domain-like"/>
    <property type="match status" value="1"/>
</dbReference>
<evidence type="ECO:0000313" key="10">
    <source>
        <dbReference type="EMBL" id="PWE16407.1"/>
    </source>
</evidence>
<dbReference type="Proteomes" id="UP000245168">
    <property type="component" value="Unassembled WGS sequence"/>
</dbReference>
<dbReference type="InterPro" id="IPR000183">
    <property type="entry name" value="Orn/DAP/Arg_de-COase"/>
</dbReference>
<dbReference type="EC" id="4.1.1.17" evidence="6"/>
<dbReference type="InterPro" id="IPR022653">
    <property type="entry name" value="De-COase2_pyr-phos_BS"/>
</dbReference>
<evidence type="ECO:0000256" key="2">
    <source>
        <dbReference type="ARBA" id="ARBA00008872"/>
    </source>
</evidence>
<reference evidence="11" key="1">
    <citation type="submission" date="2018-05" db="EMBL/GenBank/DDBJ databases">
        <authorList>
            <person name="Liu B.-T."/>
        </authorList>
    </citation>
    <scope>NUCLEOTIDE SEQUENCE [LARGE SCALE GENOMIC DNA]</scope>
    <source>
        <strain evidence="11">WD6-1</strain>
    </source>
</reference>
<comment type="catalytic activity">
    <reaction evidence="7">
        <text>L-ornithine + H(+) = putrescine + CO2</text>
        <dbReference type="Rhea" id="RHEA:22964"/>
        <dbReference type="ChEBI" id="CHEBI:15378"/>
        <dbReference type="ChEBI" id="CHEBI:16526"/>
        <dbReference type="ChEBI" id="CHEBI:46911"/>
        <dbReference type="ChEBI" id="CHEBI:326268"/>
        <dbReference type="EC" id="4.1.1.17"/>
    </reaction>
</comment>
<dbReference type="Gene3D" id="2.40.37.10">
    <property type="entry name" value="Lyase, Ornithine Decarboxylase, Chain A, domain 1"/>
    <property type="match status" value="1"/>
</dbReference>
<dbReference type="PRINTS" id="PR01182">
    <property type="entry name" value="ORNDCRBXLASE"/>
</dbReference>
<accession>A0A2U2BQW2</accession>
<dbReference type="PANTHER" id="PTHR11482">
    <property type="entry name" value="ARGININE/DIAMINOPIMELATE/ORNITHINE DECARBOXYLASE"/>
    <property type="match status" value="1"/>
</dbReference>
<comment type="caution">
    <text evidence="10">The sequence shown here is derived from an EMBL/GenBank/DDBJ whole genome shotgun (WGS) entry which is preliminary data.</text>
</comment>
<dbReference type="InterPro" id="IPR022644">
    <property type="entry name" value="De-COase2_N"/>
</dbReference>
<dbReference type="InterPro" id="IPR009006">
    <property type="entry name" value="Ala_racemase/Decarboxylase_C"/>
</dbReference>
<feature type="domain" description="Orn/DAP/Arg decarboxylase 2 N-terminal" evidence="9">
    <location>
        <begin position="36"/>
        <end position="261"/>
    </location>
</feature>
<organism evidence="10 11">
    <name type="scientific">Marinicauda salina</name>
    <dbReference type="NCBI Taxonomy" id="2135793"/>
    <lineage>
        <taxon>Bacteria</taxon>
        <taxon>Pseudomonadati</taxon>
        <taxon>Pseudomonadota</taxon>
        <taxon>Alphaproteobacteria</taxon>
        <taxon>Maricaulales</taxon>
        <taxon>Maricaulaceae</taxon>
        <taxon>Marinicauda</taxon>
    </lineage>
</organism>
<evidence type="ECO:0000313" key="11">
    <source>
        <dbReference type="Proteomes" id="UP000245168"/>
    </source>
</evidence>
<evidence type="ECO:0000256" key="3">
    <source>
        <dbReference type="ARBA" id="ARBA00022898"/>
    </source>
</evidence>
<dbReference type="GO" id="GO:0033387">
    <property type="term" value="P:putrescine biosynthetic process from arginine, via ornithine"/>
    <property type="evidence" value="ECO:0007669"/>
    <property type="project" value="TreeGrafter"/>
</dbReference>
<dbReference type="FunFam" id="3.20.20.10:FF:000008">
    <property type="entry name" value="Ornithine decarboxylase"/>
    <property type="match status" value="1"/>
</dbReference>